<feature type="domain" description="Cyclic nucleotide-binding" evidence="4">
    <location>
        <begin position="18"/>
        <end position="115"/>
    </location>
</feature>
<sequence>MPATAASDHLAALASGRWFAGLPAELAGALTGMAQVRTLRAGEALFLRGDAPCGLYAVVRGAIDISGVGGPSRQARAALLTRLEPPAWFGEIALFDHAPRTHDAHAAEASTLLHMPQAPLLAWLGAHPVHWHALALLLTDKLRTAFVAMEELALLPAPERLARRLVLMAEGYGQWTSEGRSRRAIALSQEQLALMLALSRQTTNQILRELQARGLLRMHRGGIEILDLPGLRAACG</sequence>
<keyword evidence="1" id="KW-0805">Transcription regulation</keyword>
<dbReference type="Pfam" id="PF13545">
    <property type="entry name" value="HTH_Crp_2"/>
    <property type="match status" value="1"/>
</dbReference>
<dbReference type="CDD" id="cd00038">
    <property type="entry name" value="CAP_ED"/>
    <property type="match status" value="1"/>
</dbReference>
<dbReference type="InterPro" id="IPR018490">
    <property type="entry name" value="cNMP-bd_dom_sf"/>
</dbReference>
<protein>
    <submittedName>
        <fullName evidence="6">CRP-like cAMP-binding protein</fullName>
    </submittedName>
</protein>
<proteinExistence type="predicted"/>
<keyword evidence="2" id="KW-0238">DNA-binding</keyword>
<dbReference type="Pfam" id="PF00027">
    <property type="entry name" value="cNMP_binding"/>
    <property type="match status" value="1"/>
</dbReference>
<feature type="domain" description="HTH crp-type" evidence="5">
    <location>
        <begin position="155"/>
        <end position="229"/>
    </location>
</feature>
<dbReference type="Gene3D" id="1.10.10.10">
    <property type="entry name" value="Winged helix-like DNA-binding domain superfamily/Winged helix DNA-binding domain"/>
    <property type="match status" value="1"/>
</dbReference>
<accession>A0A328ZF87</accession>
<dbReference type="InterPro" id="IPR036390">
    <property type="entry name" value="WH_DNA-bd_sf"/>
</dbReference>
<dbReference type="PROSITE" id="PS51063">
    <property type="entry name" value="HTH_CRP_2"/>
    <property type="match status" value="1"/>
</dbReference>
<dbReference type="EMBL" id="QLTA01000013">
    <property type="protein sequence ID" value="RAR83943.1"/>
    <property type="molecule type" value="Genomic_DNA"/>
</dbReference>
<dbReference type="SUPFAM" id="SSF46785">
    <property type="entry name" value="Winged helix' DNA-binding domain"/>
    <property type="match status" value="1"/>
</dbReference>
<dbReference type="GO" id="GO:0005829">
    <property type="term" value="C:cytosol"/>
    <property type="evidence" value="ECO:0007669"/>
    <property type="project" value="TreeGrafter"/>
</dbReference>
<keyword evidence="7" id="KW-1185">Reference proteome</keyword>
<dbReference type="InterPro" id="IPR036388">
    <property type="entry name" value="WH-like_DNA-bd_sf"/>
</dbReference>
<evidence type="ECO:0000256" key="1">
    <source>
        <dbReference type="ARBA" id="ARBA00023015"/>
    </source>
</evidence>
<dbReference type="PROSITE" id="PS50042">
    <property type="entry name" value="CNMP_BINDING_3"/>
    <property type="match status" value="1"/>
</dbReference>
<reference evidence="6 7" key="1">
    <citation type="submission" date="2018-06" db="EMBL/GenBank/DDBJ databases">
        <title>Genomic Encyclopedia of Archaeal and Bacterial Type Strains, Phase II (KMG-II): from individual species to whole genera.</title>
        <authorList>
            <person name="Goeker M."/>
        </authorList>
    </citation>
    <scope>NUCLEOTIDE SEQUENCE [LARGE SCALE GENOMIC DNA]</scope>
    <source>
        <strain evidence="6 7">CFPB 3232</strain>
    </source>
</reference>
<dbReference type="InterPro" id="IPR014710">
    <property type="entry name" value="RmlC-like_jellyroll"/>
</dbReference>
<gene>
    <name evidence="6" type="ORF">AX018_101391</name>
</gene>
<comment type="caution">
    <text evidence="6">The sequence shown here is derived from an EMBL/GenBank/DDBJ whole genome shotgun (WGS) entry which is preliminary data.</text>
</comment>
<dbReference type="PANTHER" id="PTHR24567:SF74">
    <property type="entry name" value="HTH-TYPE TRANSCRIPTIONAL REGULATOR ARCR"/>
    <property type="match status" value="1"/>
</dbReference>
<dbReference type="OrthoDB" id="6881322at2"/>
<dbReference type="GO" id="GO:0003677">
    <property type="term" value="F:DNA binding"/>
    <property type="evidence" value="ECO:0007669"/>
    <property type="project" value="UniProtKB-KW"/>
</dbReference>
<dbReference type="RefSeq" id="WP_111876934.1">
    <property type="nucleotide sequence ID" value="NZ_CBCSGC010000183.1"/>
</dbReference>
<name>A0A328ZF87_9BURK</name>
<dbReference type="Proteomes" id="UP000248856">
    <property type="component" value="Unassembled WGS sequence"/>
</dbReference>
<evidence type="ECO:0000259" key="5">
    <source>
        <dbReference type="PROSITE" id="PS51063"/>
    </source>
</evidence>
<dbReference type="GO" id="GO:0003700">
    <property type="term" value="F:DNA-binding transcription factor activity"/>
    <property type="evidence" value="ECO:0007669"/>
    <property type="project" value="TreeGrafter"/>
</dbReference>
<evidence type="ECO:0000259" key="4">
    <source>
        <dbReference type="PROSITE" id="PS50042"/>
    </source>
</evidence>
<evidence type="ECO:0000256" key="3">
    <source>
        <dbReference type="ARBA" id="ARBA00023163"/>
    </source>
</evidence>
<organism evidence="6 7">
    <name type="scientific">Paracidovorax anthurii</name>
    <dbReference type="NCBI Taxonomy" id="78229"/>
    <lineage>
        <taxon>Bacteria</taxon>
        <taxon>Pseudomonadati</taxon>
        <taxon>Pseudomonadota</taxon>
        <taxon>Betaproteobacteria</taxon>
        <taxon>Burkholderiales</taxon>
        <taxon>Comamonadaceae</taxon>
        <taxon>Paracidovorax</taxon>
    </lineage>
</organism>
<dbReference type="InterPro" id="IPR050397">
    <property type="entry name" value="Env_Response_Regulators"/>
</dbReference>
<dbReference type="Gene3D" id="2.60.120.10">
    <property type="entry name" value="Jelly Rolls"/>
    <property type="match status" value="1"/>
</dbReference>
<dbReference type="InterPro" id="IPR000595">
    <property type="entry name" value="cNMP-bd_dom"/>
</dbReference>
<dbReference type="PANTHER" id="PTHR24567">
    <property type="entry name" value="CRP FAMILY TRANSCRIPTIONAL REGULATORY PROTEIN"/>
    <property type="match status" value="1"/>
</dbReference>
<dbReference type="InterPro" id="IPR012318">
    <property type="entry name" value="HTH_CRP"/>
</dbReference>
<evidence type="ECO:0000313" key="6">
    <source>
        <dbReference type="EMBL" id="RAR83943.1"/>
    </source>
</evidence>
<dbReference type="SUPFAM" id="SSF51206">
    <property type="entry name" value="cAMP-binding domain-like"/>
    <property type="match status" value="1"/>
</dbReference>
<evidence type="ECO:0000313" key="7">
    <source>
        <dbReference type="Proteomes" id="UP000248856"/>
    </source>
</evidence>
<evidence type="ECO:0000256" key="2">
    <source>
        <dbReference type="ARBA" id="ARBA00023125"/>
    </source>
</evidence>
<dbReference type="SMART" id="SM00100">
    <property type="entry name" value="cNMP"/>
    <property type="match status" value="1"/>
</dbReference>
<dbReference type="AlphaFoldDB" id="A0A328ZF87"/>
<keyword evidence="3" id="KW-0804">Transcription</keyword>
<dbReference type="SMART" id="SM00419">
    <property type="entry name" value="HTH_CRP"/>
    <property type="match status" value="1"/>
</dbReference>